<feature type="domain" description="C2H2-type" evidence="9">
    <location>
        <begin position="1210"/>
        <end position="1238"/>
    </location>
</feature>
<feature type="region of interest" description="Disordered" evidence="8">
    <location>
        <begin position="928"/>
        <end position="970"/>
    </location>
</feature>
<organism evidence="10 11">
    <name type="scientific">Nesidiocoris tenuis</name>
    <dbReference type="NCBI Taxonomy" id="355587"/>
    <lineage>
        <taxon>Eukaryota</taxon>
        <taxon>Metazoa</taxon>
        <taxon>Ecdysozoa</taxon>
        <taxon>Arthropoda</taxon>
        <taxon>Hexapoda</taxon>
        <taxon>Insecta</taxon>
        <taxon>Pterygota</taxon>
        <taxon>Neoptera</taxon>
        <taxon>Paraneoptera</taxon>
        <taxon>Hemiptera</taxon>
        <taxon>Heteroptera</taxon>
        <taxon>Panheteroptera</taxon>
        <taxon>Cimicomorpha</taxon>
        <taxon>Miridae</taxon>
        <taxon>Dicyphina</taxon>
        <taxon>Nesidiocoris</taxon>
    </lineage>
</organism>
<dbReference type="PANTHER" id="PTHR24406">
    <property type="entry name" value="TRANSCRIPTIONAL REPRESSOR CTCFL-RELATED"/>
    <property type="match status" value="1"/>
</dbReference>
<comment type="subcellular location">
    <subcellularLocation>
        <location evidence="1">Nucleus</location>
    </subcellularLocation>
</comment>
<evidence type="ECO:0000259" key="9">
    <source>
        <dbReference type="PROSITE" id="PS50157"/>
    </source>
</evidence>
<feature type="region of interest" description="Disordered" evidence="8">
    <location>
        <begin position="222"/>
        <end position="247"/>
    </location>
</feature>
<feature type="region of interest" description="Disordered" evidence="8">
    <location>
        <begin position="485"/>
        <end position="511"/>
    </location>
</feature>
<evidence type="ECO:0000256" key="6">
    <source>
        <dbReference type="ARBA" id="ARBA00023242"/>
    </source>
</evidence>
<feature type="compositionally biased region" description="Basic and acidic residues" evidence="8">
    <location>
        <begin position="527"/>
        <end position="539"/>
    </location>
</feature>
<dbReference type="InterPro" id="IPR057618">
    <property type="entry name" value="Znf_POGZ/Z280C-D-like"/>
</dbReference>
<feature type="region of interest" description="Disordered" evidence="8">
    <location>
        <begin position="405"/>
        <end position="457"/>
    </location>
</feature>
<evidence type="ECO:0000256" key="7">
    <source>
        <dbReference type="PROSITE-ProRule" id="PRU00042"/>
    </source>
</evidence>
<feature type="compositionally biased region" description="Pro residues" evidence="8">
    <location>
        <begin position="495"/>
        <end position="510"/>
    </location>
</feature>
<dbReference type="Pfam" id="PF25429">
    <property type="entry name" value="zf-POGZ"/>
    <property type="match status" value="1"/>
</dbReference>
<keyword evidence="2" id="KW-0479">Metal-binding</keyword>
<dbReference type="GO" id="GO:0008270">
    <property type="term" value="F:zinc ion binding"/>
    <property type="evidence" value="ECO:0007669"/>
    <property type="project" value="UniProtKB-KW"/>
</dbReference>
<evidence type="ECO:0000313" key="11">
    <source>
        <dbReference type="Proteomes" id="UP000479000"/>
    </source>
</evidence>
<proteinExistence type="predicted"/>
<keyword evidence="6" id="KW-0539">Nucleus</keyword>
<reference evidence="10 11" key="1">
    <citation type="submission" date="2020-02" db="EMBL/GenBank/DDBJ databases">
        <authorList>
            <person name="Ferguson B K."/>
        </authorList>
    </citation>
    <scope>NUCLEOTIDE SEQUENCE [LARGE SCALE GENOMIC DNA]</scope>
</reference>
<evidence type="ECO:0000256" key="4">
    <source>
        <dbReference type="ARBA" id="ARBA00022771"/>
    </source>
</evidence>
<feature type="compositionally biased region" description="Basic residues" evidence="8">
    <location>
        <begin position="950"/>
        <end position="960"/>
    </location>
</feature>
<name>A0A6H5GVU4_9HEMI</name>
<evidence type="ECO:0000256" key="2">
    <source>
        <dbReference type="ARBA" id="ARBA00022723"/>
    </source>
</evidence>
<keyword evidence="11" id="KW-1185">Reference proteome</keyword>
<protein>
    <recommendedName>
        <fullName evidence="9">C2H2-type domain-containing protein</fullName>
    </recommendedName>
</protein>
<dbReference type="GO" id="GO:0003677">
    <property type="term" value="F:DNA binding"/>
    <property type="evidence" value="ECO:0007669"/>
    <property type="project" value="UniProtKB-KW"/>
</dbReference>
<evidence type="ECO:0000313" key="10">
    <source>
        <dbReference type="EMBL" id="CAB0007312.1"/>
    </source>
</evidence>
<evidence type="ECO:0000256" key="3">
    <source>
        <dbReference type="ARBA" id="ARBA00022737"/>
    </source>
</evidence>
<gene>
    <name evidence="10" type="ORF">NTEN_LOCUS12612</name>
</gene>
<evidence type="ECO:0000256" key="1">
    <source>
        <dbReference type="ARBA" id="ARBA00004123"/>
    </source>
</evidence>
<dbReference type="GO" id="GO:0005634">
    <property type="term" value="C:nucleus"/>
    <property type="evidence" value="ECO:0007669"/>
    <property type="project" value="UniProtKB-SubCell"/>
</dbReference>
<feature type="region of interest" description="Disordered" evidence="8">
    <location>
        <begin position="987"/>
        <end position="1008"/>
    </location>
</feature>
<dbReference type="SMART" id="SM00355">
    <property type="entry name" value="ZnF_C2H2"/>
    <property type="match status" value="5"/>
</dbReference>
<accession>A0A6H5GVU4</accession>
<dbReference type="Gene3D" id="3.30.160.60">
    <property type="entry name" value="Classic Zinc Finger"/>
    <property type="match status" value="1"/>
</dbReference>
<feature type="compositionally biased region" description="Polar residues" evidence="8">
    <location>
        <begin position="994"/>
        <end position="1008"/>
    </location>
</feature>
<dbReference type="PROSITE" id="PS00028">
    <property type="entry name" value="ZINC_FINGER_C2H2_1"/>
    <property type="match status" value="3"/>
</dbReference>
<dbReference type="PROSITE" id="PS50157">
    <property type="entry name" value="ZINC_FINGER_C2H2_2"/>
    <property type="match status" value="1"/>
</dbReference>
<dbReference type="OrthoDB" id="10032537at2759"/>
<keyword evidence="4 7" id="KW-0863">Zinc-finger</keyword>
<keyword evidence="5" id="KW-0862">Zinc</keyword>
<evidence type="ECO:0000256" key="8">
    <source>
        <dbReference type="SAM" id="MobiDB-lite"/>
    </source>
</evidence>
<feature type="compositionally biased region" description="Polar residues" evidence="8">
    <location>
        <begin position="429"/>
        <end position="446"/>
    </location>
</feature>
<keyword evidence="3" id="KW-0677">Repeat</keyword>
<dbReference type="Proteomes" id="UP000479000">
    <property type="component" value="Unassembled WGS sequence"/>
</dbReference>
<feature type="region of interest" description="Disordered" evidence="8">
    <location>
        <begin position="525"/>
        <end position="568"/>
    </location>
</feature>
<dbReference type="InterPro" id="IPR050888">
    <property type="entry name" value="ZnF_C2H2-type_TF"/>
</dbReference>
<sequence length="1400" mass="155012">MTSPRMRRAISLVYWAEARPPSLQLRVKKGRLQSDLAPSLRSELPQSVQQGNSVAINALRWQKLRKNRSIRSFKGLTCVSIVSSSKNLAFMPIIWSSKDLTLVSNVRPFEVFGIQRQTVLESEPDIERLIIRGCDLGMYPTSDHSGSNFDSPDQRPIILGMMEHTVSEHCEATGPISIHAMDCEDEDLEDCQTLHYAKRFDDYSELSNLVKKYHALLASEKKQTAAPSAELPRTTSQPVANSPGIKPVDINSLLQPAEPLPKTFVLSPSAVTSTPPTGRVWLDRSQVQIVNGNPVRFQFVPSSSQVSSLVPSQIRVAPQTPAPSPVRIVAPASTPLHIPPAISSIVSPSYADLLTPQMNGQPQSAGVIVKRTTIVANDQPPTPSRAIHNLPQQPIMPVRVPPLRPAMEPRSTITTPSATYFAKKPSHPIRSSPNTQPSSVSNSAAQTERPVAPASPVSQLQTLLLNSPEERPVLTKPLITYGRASPTAPLTVQPSVPPPPLVNTPPPTTPCVPGKSLPLLPCTIPERNQERRNSDKTCEPARPSDLVDLTEDGSALKPDNPDKVATGKGVDTKMFPSLVVVARPSLNKFSSMVVNAERQAFDAEIRKMLACPVRHFIKRLFQLGLLQSNQQCSHGTTMTFREPPLWVSRCCPDKSVFANSVFNGSSLSPVKVIKLFYHWACNSNVVNVIDWVKVFKVDVRTHYTNFRAVCTTVVQQNIGLLGGEGRSVQIGVISLGTTTTDNGPKEVKLDILAAFDQETKRVRLKALDNSEIQKDWDEPTVYKYKFRRIAENLAMWVDPISVIVLDFSVDYEIFSENGFHNIVMSGTEPNCTNDAIMSYLRRSIPQMFQDTLSLLSINIIQQFLDELVWREIWGPTPSLAYENLIAHIAEIMKLGGPPIMEKLKLIAQNPSADWKYSVWQKEQFSTTKNVAGPKSAMGNRPFGPSSNKKSGSKSNRRKSRAATSRSQQEADDQYLLTPFALPKPATSPKLAATVQPSSSNEPSAVVTSRTNSKAARQISLELYYYGFIKGNSSSDQEQKSFSILCVFCSALISSSTDLTEHLIAHALDPAFSWYMIPYMKKICWHCSDAVTDIRSHVAEKHPPPRNTPTSCKICAIDFKESAPLVEHMTQTHTELDMPYQCQICNFRTSFFEEITSHFRSSHDADPSAVCPYCLKAVIFTSSPYLDSRQSGLQNYFVQHVQKHRIESLNRKCEKCALSFVNHDSLKSHQDRHHVSCKGMPNLTRYKILPSKVVMMDRPTEPPLPPVTSTESSFHTLQGKTLPLPQFRIDSETLALDCLECDGPISESHYTLKLKCTKCSFTSHCANAIREHSTRAHAAGGEATQRTGGIPTLSSFMFCSNCDFHSNDGNKTAEHLAACGSHATVAQKRNLTPKTSAKRRR</sequence>
<evidence type="ECO:0000256" key="5">
    <source>
        <dbReference type="ARBA" id="ARBA00022833"/>
    </source>
</evidence>
<dbReference type="EMBL" id="CADCXU010018967">
    <property type="protein sequence ID" value="CAB0007312.1"/>
    <property type="molecule type" value="Genomic_DNA"/>
</dbReference>
<dbReference type="InterPro" id="IPR013087">
    <property type="entry name" value="Znf_C2H2_type"/>
</dbReference>